<feature type="compositionally biased region" description="Pro residues" evidence="3">
    <location>
        <begin position="232"/>
        <end position="244"/>
    </location>
</feature>
<feature type="domain" description="OmpA-like" evidence="5">
    <location>
        <begin position="263"/>
        <end position="373"/>
    </location>
</feature>
<evidence type="ECO:0000256" key="4">
    <source>
        <dbReference type="SAM" id="SignalP"/>
    </source>
</evidence>
<feature type="signal peptide" evidence="4">
    <location>
        <begin position="1"/>
        <end position="24"/>
    </location>
</feature>
<evidence type="ECO:0000313" key="9">
    <source>
        <dbReference type="Proteomes" id="UP001181347"/>
    </source>
</evidence>
<dbReference type="InterPro" id="IPR011250">
    <property type="entry name" value="OMP/PagP_B-barrel"/>
</dbReference>
<dbReference type="InterPro" id="IPR050330">
    <property type="entry name" value="Bact_OuterMem_StrucFunc"/>
</dbReference>
<evidence type="ECO:0000256" key="1">
    <source>
        <dbReference type="ARBA" id="ARBA00022729"/>
    </source>
</evidence>
<dbReference type="Proteomes" id="UP001181347">
    <property type="component" value="Unassembled WGS sequence"/>
</dbReference>
<dbReference type="InterPro" id="IPR036737">
    <property type="entry name" value="OmpA-like_sf"/>
</dbReference>
<dbReference type="EMBL" id="JAWDES010000006">
    <property type="protein sequence ID" value="MDU0261556.1"/>
    <property type="molecule type" value="Genomic_DNA"/>
</dbReference>
<keyword evidence="2" id="KW-0472">Membrane</keyword>
<evidence type="ECO:0000256" key="3">
    <source>
        <dbReference type="SAM" id="MobiDB-lite"/>
    </source>
</evidence>
<feature type="region of interest" description="Disordered" evidence="3">
    <location>
        <begin position="231"/>
        <end position="264"/>
    </location>
</feature>
<evidence type="ECO:0000313" key="6">
    <source>
        <dbReference type="EMBL" id="KAA3158000.1"/>
    </source>
</evidence>
<dbReference type="Gene3D" id="3.30.1330.60">
    <property type="entry name" value="OmpA-like domain"/>
    <property type="match status" value="1"/>
</dbReference>
<dbReference type="CDD" id="cd07185">
    <property type="entry name" value="OmpA_C-like"/>
    <property type="match status" value="1"/>
</dbReference>
<dbReference type="PANTHER" id="PTHR30329">
    <property type="entry name" value="STATOR ELEMENT OF FLAGELLAR MOTOR COMPLEX"/>
    <property type="match status" value="1"/>
</dbReference>
<reference evidence="6 8" key="1">
    <citation type="journal article" date="2019" name="Nat. Med.">
        <title>A library of human gut bacterial isolates paired with longitudinal multiomics data enables mechanistic microbiome research.</title>
        <authorList>
            <person name="Poyet M."/>
            <person name="Groussin M."/>
            <person name="Gibbons S.M."/>
            <person name="Avila-Pacheco J."/>
            <person name="Jiang X."/>
            <person name="Kearney S.M."/>
            <person name="Perrotta A.R."/>
            <person name="Berdy B."/>
            <person name="Zhao S."/>
            <person name="Lieberman T.D."/>
            <person name="Swanson P.K."/>
            <person name="Smith M."/>
            <person name="Roesemann S."/>
            <person name="Alexander J.E."/>
            <person name="Rich S.A."/>
            <person name="Livny J."/>
            <person name="Vlamakis H."/>
            <person name="Clish C."/>
            <person name="Bullock K."/>
            <person name="Deik A."/>
            <person name="Scott J."/>
            <person name="Pierce K.A."/>
            <person name="Xavier R.J."/>
            <person name="Alm E.J."/>
        </authorList>
    </citation>
    <scope>NUCLEOTIDE SEQUENCE [LARGE SCALE GENOMIC DNA]</scope>
    <source>
        <strain evidence="6 8">BIOML-A1</strain>
    </source>
</reference>
<dbReference type="InterPro" id="IPR006665">
    <property type="entry name" value="OmpA-like"/>
</dbReference>
<proteinExistence type="predicted"/>
<keyword evidence="1 4" id="KW-0732">Signal</keyword>
<feature type="compositionally biased region" description="Low complexity" evidence="3">
    <location>
        <begin position="253"/>
        <end position="264"/>
    </location>
</feature>
<evidence type="ECO:0000313" key="8">
    <source>
        <dbReference type="Proteomes" id="UP000324870"/>
    </source>
</evidence>
<evidence type="ECO:0000313" key="7">
    <source>
        <dbReference type="EMBL" id="MDU0261556.1"/>
    </source>
</evidence>
<protein>
    <submittedName>
        <fullName evidence="7">OmpA family protein</fullName>
    </submittedName>
</protein>
<dbReference type="SUPFAM" id="SSF103088">
    <property type="entry name" value="OmpA-like"/>
    <property type="match status" value="1"/>
</dbReference>
<comment type="caution">
    <text evidence="7">The sequence shown here is derived from an EMBL/GenBank/DDBJ whole genome shotgun (WGS) entry which is preliminary data.</text>
</comment>
<dbReference type="SUPFAM" id="SSF56925">
    <property type="entry name" value="OMPA-like"/>
    <property type="match status" value="1"/>
</dbReference>
<dbReference type="PROSITE" id="PS51123">
    <property type="entry name" value="OMPA_2"/>
    <property type="match status" value="1"/>
</dbReference>
<dbReference type="Gene3D" id="2.40.160.20">
    <property type="match status" value="1"/>
</dbReference>
<dbReference type="Pfam" id="PF13505">
    <property type="entry name" value="OMP_b-brl"/>
    <property type="match status" value="1"/>
</dbReference>
<dbReference type="Pfam" id="PF00691">
    <property type="entry name" value="OmpA"/>
    <property type="match status" value="1"/>
</dbReference>
<gene>
    <name evidence="6" type="ORF">F2A26_13030</name>
    <name evidence="7" type="ORF">RVH17_15835</name>
</gene>
<dbReference type="Proteomes" id="UP000324870">
    <property type="component" value="Unassembled WGS sequence"/>
</dbReference>
<dbReference type="PANTHER" id="PTHR30329:SF21">
    <property type="entry name" value="LIPOPROTEIN YIAD-RELATED"/>
    <property type="match status" value="1"/>
</dbReference>
<name>A0AAE4RZG2_9BACT</name>
<dbReference type="GO" id="GO:0016020">
    <property type="term" value="C:membrane"/>
    <property type="evidence" value="ECO:0007669"/>
    <property type="project" value="UniProtKB-UniRule"/>
</dbReference>
<dbReference type="RefSeq" id="WP_130063851.1">
    <property type="nucleotide sequence ID" value="NZ_CALCKD010000017.1"/>
</dbReference>
<dbReference type="AlphaFoldDB" id="A0AAE4RZG2"/>
<accession>A0AAE4RZG2</accession>
<organism evidence="7 9">
    <name type="scientific">Alistipes finegoldii</name>
    <dbReference type="NCBI Taxonomy" id="214856"/>
    <lineage>
        <taxon>Bacteria</taxon>
        <taxon>Pseudomonadati</taxon>
        <taxon>Bacteroidota</taxon>
        <taxon>Bacteroidia</taxon>
        <taxon>Bacteroidales</taxon>
        <taxon>Rikenellaceae</taxon>
        <taxon>Alistipes</taxon>
    </lineage>
</organism>
<dbReference type="EMBL" id="VVND01000026">
    <property type="protein sequence ID" value="KAA3158000.1"/>
    <property type="molecule type" value="Genomic_DNA"/>
</dbReference>
<evidence type="ECO:0000259" key="5">
    <source>
        <dbReference type="PROSITE" id="PS51123"/>
    </source>
</evidence>
<sequence length="373" mass="39812">MKMKCILCTLGALVMCTAPVFAQAANKQEKSEFNPHWFMQVQAGASYTLGEGPFGKLVSPAAALSAGYQFSPVWGLRFGLSGWQSKGAWVSPQTTYQYKYLQGNVEATLDLANLFGRFNPRRTVNPFLFAGVGLNGAFDNDEANALNDSGYRLGNIWSGSKVFVAGRLGLGVNFRLSDCVLLGVEVNANMLSDKYNSKKAGNLDWQFNALGGFTFRFGKNHKKARTAAVVPAPAPTPAPEPAPAPVEEKPAVKETPAPAPAAVAKRPAELRENIFFRIGSSQIRTTEEAKVGALVEYLKANPEANVEILGYADAATGSHAVNLKISKLRAESVAAALKKAGIAASRISAEGRGDTAQPFPGVEKNRVSICIAK</sequence>
<reference evidence="7" key="2">
    <citation type="submission" date="2023-10" db="EMBL/GenBank/DDBJ databases">
        <title>Genome Sequence of the Bacteria from From Gut Wall in Crohn's Disease.</title>
        <authorList>
            <person name="Rodriguez-Palacios A."/>
        </authorList>
    </citation>
    <scope>NUCLEOTIDE SEQUENCE</scope>
    <source>
        <strain evidence="7">CavFT-hAR58</strain>
    </source>
</reference>
<dbReference type="InterPro" id="IPR027385">
    <property type="entry name" value="Beta-barrel_OMP"/>
</dbReference>
<evidence type="ECO:0000256" key="2">
    <source>
        <dbReference type="PROSITE-ProRule" id="PRU00473"/>
    </source>
</evidence>
<keyword evidence="8" id="KW-1185">Reference proteome</keyword>
<feature type="chain" id="PRO_5042134046" evidence="4">
    <location>
        <begin position="25"/>
        <end position="373"/>
    </location>
</feature>